<dbReference type="GO" id="GO:0009532">
    <property type="term" value="C:plastid stroma"/>
    <property type="evidence" value="ECO:0007669"/>
    <property type="project" value="UniProtKB-ARBA"/>
</dbReference>
<dbReference type="PANTHER" id="PTHR10381">
    <property type="entry name" value="ATP-DEPENDENT CLP PROTEASE PROTEOLYTIC SUBUNIT"/>
    <property type="match status" value="1"/>
</dbReference>
<dbReference type="InterPro" id="IPR018215">
    <property type="entry name" value="ClpP_Ser_AS"/>
</dbReference>
<dbReference type="GO" id="GO:0004252">
    <property type="term" value="F:serine-type endopeptidase activity"/>
    <property type="evidence" value="ECO:0007669"/>
    <property type="project" value="UniProtKB-EC"/>
</dbReference>
<dbReference type="GO" id="GO:0009368">
    <property type="term" value="C:endopeptidase Clp complex"/>
    <property type="evidence" value="ECO:0007669"/>
    <property type="project" value="TreeGrafter"/>
</dbReference>
<dbReference type="InterPro" id="IPR001907">
    <property type="entry name" value="ClpP"/>
</dbReference>
<dbReference type="EMBL" id="QEFC01001835">
    <property type="protein sequence ID" value="KAE9455547.1"/>
    <property type="molecule type" value="Genomic_DNA"/>
</dbReference>
<feature type="active site" evidence="5">
    <location>
        <position position="412"/>
    </location>
</feature>
<protein>
    <recommendedName>
        <fullName evidence="8">ATP-dependent Clp protease proteolytic subunit</fullName>
        <ecNumber evidence="7">3.4.21.92</ecNumber>
    </recommendedName>
</protein>
<evidence type="ECO:0000256" key="5">
    <source>
        <dbReference type="PROSITE-ProRule" id="PRU10085"/>
    </source>
</evidence>
<name>A0A6A4LLR1_9ERIC</name>
<dbReference type="EC" id="3.4.21.92" evidence="7"/>
<dbReference type="PANTHER" id="PTHR10381:SF11">
    <property type="entry name" value="ATP-DEPENDENT CLP PROTEASE PROTEOLYTIC SUBUNIT, MITOCHONDRIAL"/>
    <property type="match status" value="1"/>
</dbReference>
<gene>
    <name evidence="9" type="ORF">C3L33_12548</name>
</gene>
<evidence type="ECO:0000256" key="6">
    <source>
        <dbReference type="PROSITE-ProRule" id="PRU10086"/>
    </source>
</evidence>
<keyword evidence="4 7" id="KW-0720">Serine protease</keyword>
<dbReference type="OrthoDB" id="2017408at2759"/>
<dbReference type="InterPro" id="IPR023562">
    <property type="entry name" value="ClpP/TepA"/>
</dbReference>
<evidence type="ECO:0000256" key="3">
    <source>
        <dbReference type="ARBA" id="ARBA00022801"/>
    </source>
</evidence>
<keyword evidence="2 7" id="KW-0645">Protease</keyword>
<keyword evidence="3 7" id="KW-0378">Hydrolase</keyword>
<organism evidence="9 10">
    <name type="scientific">Rhododendron williamsianum</name>
    <dbReference type="NCBI Taxonomy" id="262921"/>
    <lineage>
        <taxon>Eukaryota</taxon>
        <taxon>Viridiplantae</taxon>
        <taxon>Streptophyta</taxon>
        <taxon>Embryophyta</taxon>
        <taxon>Tracheophyta</taxon>
        <taxon>Spermatophyta</taxon>
        <taxon>Magnoliopsida</taxon>
        <taxon>eudicotyledons</taxon>
        <taxon>Gunneridae</taxon>
        <taxon>Pentapetalae</taxon>
        <taxon>asterids</taxon>
        <taxon>Ericales</taxon>
        <taxon>Ericaceae</taxon>
        <taxon>Ericoideae</taxon>
        <taxon>Rhodoreae</taxon>
        <taxon>Rhododendron</taxon>
    </lineage>
</organism>
<evidence type="ECO:0000256" key="4">
    <source>
        <dbReference type="ARBA" id="ARBA00022825"/>
    </source>
</evidence>
<dbReference type="InterPro" id="IPR033135">
    <property type="entry name" value="ClpP_His_AS"/>
</dbReference>
<dbReference type="SUPFAM" id="SSF52096">
    <property type="entry name" value="ClpP/crotonase"/>
    <property type="match status" value="2"/>
</dbReference>
<feature type="non-terminal residue" evidence="9">
    <location>
        <position position="1"/>
    </location>
</feature>
<evidence type="ECO:0000313" key="9">
    <source>
        <dbReference type="EMBL" id="KAE9455547.1"/>
    </source>
</evidence>
<evidence type="ECO:0000313" key="10">
    <source>
        <dbReference type="Proteomes" id="UP000428333"/>
    </source>
</evidence>
<evidence type="ECO:0000256" key="1">
    <source>
        <dbReference type="ARBA" id="ARBA00007039"/>
    </source>
</evidence>
<dbReference type="AlphaFoldDB" id="A0A6A4LLR1"/>
<dbReference type="Pfam" id="PF00574">
    <property type="entry name" value="CLP_protease"/>
    <property type="match status" value="2"/>
</dbReference>
<dbReference type="Gene3D" id="3.90.226.10">
    <property type="entry name" value="2-enoyl-CoA Hydratase, Chain A, domain 1"/>
    <property type="match status" value="2"/>
</dbReference>
<evidence type="ECO:0000256" key="7">
    <source>
        <dbReference type="RuleBase" id="RU000549"/>
    </source>
</evidence>
<dbReference type="PRINTS" id="PR00127">
    <property type="entry name" value="CLPPROTEASEP"/>
</dbReference>
<dbReference type="GO" id="GO:0006515">
    <property type="term" value="P:protein quality control for misfolded or incompletely synthesized proteins"/>
    <property type="evidence" value="ECO:0007669"/>
    <property type="project" value="TreeGrafter"/>
</dbReference>
<dbReference type="GO" id="GO:0004176">
    <property type="term" value="F:ATP-dependent peptidase activity"/>
    <property type="evidence" value="ECO:0007669"/>
    <property type="project" value="InterPro"/>
</dbReference>
<accession>A0A6A4LLR1</accession>
<comment type="similarity">
    <text evidence="1 8">Belongs to the peptidase S14 family.</text>
</comment>
<comment type="caution">
    <text evidence="9">The sequence shown here is derived from an EMBL/GenBank/DDBJ whole genome shotgun (WGS) entry which is preliminary data.</text>
</comment>
<evidence type="ECO:0000256" key="8">
    <source>
        <dbReference type="RuleBase" id="RU003567"/>
    </source>
</evidence>
<keyword evidence="10" id="KW-1185">Reference proteome</keyword>
<dbReference type="PROSITE" id="PS00381">
    <property type="entry name" value="CLP_PROTEASE_SER"/>
    <property type="match status" value="1"/>
</dbReference>
<dbReference type="Proteomes" id="UP000428333">
    <property type="component" value="Linkage Group LG07"/>
</dbReference>
<sequence length="526" mass="58782">MSKLLRGGRITNNHTREGARRAYSLIPMVIEHSSRGERAYDIFSRLLKERIICINGPISDDTAHVVVAQLLFLESENPSKPINMYLNSPGGAVTAVLVLEQVKFLSLLSFTSLLNMVTNTECDERSLHDRICSIEQVIDGVKTTLEDRRKENNGRFQHLEDMVGDILKEISHGNRGKGIVDPPTSSYAADEHTFKIHLKNYNLSRHFITTLKAQHMRADGQEGHRNVCFGGQGLGQMIFSQWDINSLDLMAMDYGQQALNMASNSKTRESNTRSGKGEVVTWDEMKTLLKLTSEISSPSPKEIIVLMNTLRKFYKLFIRAGVYFYKLFMRAGVYEAEVLAAKIQSWAVTSNPRLHSWLHAMVCGGDISALAMQENEDEESANEENKDGLAIYDTMQYIRSPINTICLGQAASMGSLLLAAGAKGERRALPNATIMIHQPSGGYSGQAKDISIHTKQIIRVWDSLNELYAKHTGQTIEVIQKNMDRDYFMTPEEAKEFGIIDEVMDQRPTALVADAVGDEGKDKGSK</sequence>
<reference evidence="9 10" key="1">
    <citation type="journal article" date="2019" name="Genome Biol. Evol.">
        <title>The Rhododendron genome and chromosomal organization provide insight into shared whole-genome duplications across the heath family (Ericaceae).</title>
        <authorList>
            <person name="Soza V.L."/>
            <person name="Lindsley D."/>
            <person name="Waalkes A."/>
            <person name="Ramage E."/>
            <person name="Patwardhan R.P."/>
            <person name="Burton J.N."/>
            <person name="Adey A."/>
            <person name="Kumar A."/>
            <person name="Qiu R."/>
            <person name="Shendure J."/>
            <person name="Hall B."/>
        </authorList>
    </citation>
    <scope>NUCLEOTIDE SEQUENCE [LARGE SCALE GENOMIC DNA]</scope>
    <source>
        <strain evidence="9">RSF 1966-606</strain>
    </source>
</reference>
<feature type="active site" evidence="6">
    <location>
        <position position="437"/>
    </location>
</feature>
<proteinExistence type="inferred from homology"/>
<evidence type="ECO:0000256" key="2">
    <source>
        <dbReference type="ARBA" id="ARBA00022670"/>
    </source>
</evidence>
<dbReference type="CDD" id="cd07017">
    <property type="entry name" value="S14_ClpP_2"/>
    <property type="match status" value="1"/>
</dbReference>
<dbReference type="PROSITE" id="PS00382">
    <property type="entry name" value="CLP_PROTEASE_HIS"/>
    <property type="match status" value="1"/>
</dbReference>
<dbReference type="InterPro" id="IPR029045">
    <property type="entry name" value="ClpP/crotonase-like_dom_sf"/>
</dbReference>
<dbReference type="GO" id="GO:0051117">
    <property type="term" value="F:ATPase binding"/>
    <property type="evidence" value="ECO:0007669"/>
    <property type="project" value="TreeGrafter"/>
</dbReference>